<reference evidence="1 2" key="2">
    <citation type="journal article" date="2024" name="Int. J. Syst. Evol. Microbiol.">
        <title>Promethearchaeum syntrophicum gen. nov., sp. nov., an anaerobic, obligately syntrophic archaeon, the first isolate of the lineage 'Asgard' archaea, and proposal of the new archaeal phylum Promethearchaeota phyl. nov. and kingdom Promethearchaeati regn. nov.</title>
        <authorList>
            <person name="Imachi H."/>
            <person name="Nobu M.K."/>
            <person name="Kato S."/>
            <person name="Takaki Y."/>
            <person name="Miyazaki M."/>
            <person name="Miyata M."/>
            <person name="Ogawara M."/>
            <person name="Saito Y."/>
            <person name="Sakai S."/>
            <person name="Tahara Y.O."/>
            <person name="Takano Y."/>
            <person name="Tasumi E."/>
            <person name="Uematsu K."/>
            <person name="Yoshimura T."/>
            <person name="Itoh T."/>
            <person name="Ohkuma M."/>
            <person name="Takai K."/>
        </authorList>
    </citation>
    <scope>NUCLEOTIDE SEQUENCE [LARGE SCALE GENOMIC DNA]</scope>
    <source>
        <strain evidence="1 2">MK-D1</strain>
    </source>
</reference>
<proteinExistence type="predicted"/>
<dbReference type="GeneID" id="41331019"/>
<dbReference type="OrthoDB" id="383701at2157"/>
<accession>A0A5B9DDX7</accession>
<evidence type="ECO:0000313" key="2">
    <source>
        <dbReference type="Proteomes" id="UP000321408"/>
    </source>
</evidence>
<protein>
    <submittedName>
        <fullName evidence="1">Uncharacterized protein</fullName>
    </submittedName>
</protein>
<dbReference type="KEGG" id="psyt:DSAG12_03047"/>
<dbReference type="RefSeq" id="WP_147664120.1">
    <property type="nucleotide sequence ID" value="NZ_CP042905.2"/>
</dbReference>
<reference evidence="1 2" key="1">
    <citation type="journal article" date="2020" name="Nature">
        <title>Isolation of an archaeon at the prokaryote-eukaryote interface.</title>
        <authorList>
            <person name="Imachi H."/>
            <person name="Nobu M.K."/>
            <person name="Nakahara N."/>
            <person name="Morono Y."/>
            <person name="Ogawara M."/>
            <person name="Takaki Y."/>
            <person name="Takano Y."/>
            <person name="Uematsu K."/>
            <person name="Ikuta T."/>
            <person name="Ito M."/>
            <person name="Matsui Y."/>
            <person name="Miyazaki M."/>
            <person name="Murata K."/>
            <person name="Saito Y."/>
            <person name="Sakai S."/>
            <person name="Song C."/>
            <person name="Tasumi E."/>
            <person name="Yamanaka Y."/>
            <person name="Yamaguchi T."/>
            <person name="Kamagata Y."/>
            <person name="Tamaki H."/>
            <person name="Takai K."/>
        </authorList>
    </citation>
    <scope>NUCLEOTIDE SEQUENCE [LARGE SCALE GENOMIC DNA]</scope>
    <source>
        <strain evidence="1 2">MK-D1</strain>
    </source>
</reference>
<keyword evidence="2" id="KW-1185">Reference proteome</keyword>
<dbReference type="Proteomes" id="UP000321408">
    <property type="component" value="Chromosome"/>
</dbReference>
<organism evidence="1 2">
    <name type="scientific">Promethearchaeum syntrophicum</name>
    <dbReference type="NCBI Taxonomy" id="2594042"/>
    <lineage>
        <taxon>Archaea</taxon>
        <taxon>Promethearchaeati</taxon>
        <taxon>Promethearchaeota</taxon>
        <taxon>Promethearchaeia</taxon>
        <taxon>Promethearchaeales</taxon>
        <taxon>Promethearchaeaceae</taxon>
        <taxon>Promethearchaeum</taxon>
    </lineage>
</organism>
<dbReference type="AlphaFoldDB" id="A0A5B9DDX7"/>
<sequence length="176" mass="20994">MKDLIEYPWYYIVKSKDGLSQGDFVFSCPILQPFHDTKKEIITANYSEYDVIIMSQSCDIINKKLENVLVCPFWSLSEIESENPWFHSNRNKEKLRKGNQPNYHLLTKCTLENFELDYIIVDFRDVFSVPLNYLIEYSKKQEERLRLLSPYKEHLSQAFARFFMRVGLPVDIEPFM</sequence>
<name>A0A5B9DDX7_9ARCH</name>
<dbReference type="EMBL" id="CP042905">
    <property type="protein sequence ID" value="QEE17215.1"/>
    <property type="molecule type" value="Genomic_DNA"/>
</dbReference>
<gene>
    <name evidence="1" type="ORF">DSAG12_03047</name>
</gene>
<evidence type="ECO:0000313" key="1">
    <source>
        <dbReference type="EMBL" id="QEE17215.1"/>
    </source>
</evidence>